<dbReference type="Proteomes" id="UP000621799">
    <property type="component" value="Unassembled WGS sequence"/>
</dbReference>
<comment type="caution">
    <text evidence="2">The sequence shown here is derived from an EMBL/GenBank/DDBJ whole genome shotgun (WGS) entry which is preliminary data.</text>
</comment>
<keyword evidence="3" id="KW-1185">Reference proteome</keyword>
<name>A0A928VZD9_9CYAN</name>
<dbReference type="AlphaFoldDB" id="A0A928VZD9"/>
<accession>A0A928VZD9</accession>
<proteinExistence type="predicted"/>
<dbReference type="RefSeq" id="WP_264321223.1">
    <property type="nucleotide sequence ID" value="NZ_JADEXN010000139.1"/>
</dbReference>
<gene>
    <name evidence="2" type="ORF">IQ235_09395</name>
</gene>
<evidence type="ECO:0000313" key="3">
    <source>
        <dbReference type="Proteomes" id="UP000621799"/>
    </source>
</evidence>
<protein>
    <submittedName>
        <fullName evidence="2">Uncharacterized protein</fullName>
    </submittedName>
</protein>
<dbReference type="EMBL" id="JADEXN010000139">
    <property type="protein sequence ID" value="MBE9040993.1"/>
    <property type="molecule type" value="Genomic_DNA"/>
</dbReference>
<organism evidence="2 3">
    <name type="scientific">Zarconia navalis LEGE 11467</name>
    <dbReference type="NCBI Taxonomy" id="1828826"/>
    <lineage>
        <taxon>Bacteria</taxon>
        <taxon>Bacillati</taxon>
        <taxon>Cyanobacteriota</taxon>
        <taxon>Cyanophyceae</taxon>
        <taxon>Oscillatoriophycideae</taxon>
        <taxon>Oscillatoriales</taxon>
        <taxon>Oscillatoriales incertae sedis</taxon>
        <taxon>Zarconia</taxon>
        <taxon>Zarconia navalis</taxon>
    </lineage>
</organism>
<sequence length="187" mass="21002">MKLIEIKAEVYEALGVTTTKEVKEIYPNHNLSLKSEWQAILNELTSTEDDDLEPDLTASAPTDWAAMARTIQEYDRAQVNDEPTTGVEFEDEDDPHADSLYGNGEFDDEDETSEGFPISNGESTGENSDRANADVKSKNDNDYAIFMPGHNLMAPLSPWAHYLQWLNRLYFSVLSVPTSLIWGHQNA</sequence>
<reference evidence="2" key="1">
    <citation type="submission" date="2020-10" db="EMBL/GenBank/DDBJ databases">
        <authorList>
            <person name="Castelo-Branco R."/>
            <person name="Eusebio N."/>
            <person name="Adriana R."/>
            <person name="Vieira A."/>
            <person name="Brugerolle De Fraissinette N."/>
            <person name="Rezende De Castro R."/>
            <person name="Schneider M.P."/>
            <person name="Vasconcelos V."/>
            <person name="Leao P.N."/>
        </authorList>
    </citation>
    <scope>NUCLEOTIDE SEQUENCE</scope>
    <source>
        <strain evidence="2">LEGE 11467</strain>
    </source>
</reference>
<evidence type="ECO:0000313" key="2">
    <source>
        <dbReference type="EMBL" id="MBE9040993.1"/>
    </source>
</evidence>
<feature type="region of interest" description="Disordered" evidence="1">
    <location>
        <begin position="85"/>
        <end position="135"/>
    </location>
</feature>
<evidence type="ECO:0000256" key="1">
    <source>
        <dbReference type="SAM" id="MobiDB-lite"/>
    </source>
</evidence>